<dbReference type="InterPro" id="IPR036324">
    <property type="entry name" value="Mn/Fe_SOD_N_sf"/>
</dbReference>
<dbReference type="InterPro" id="IPR011990">
    <property type="entry name" value="TPR-like_helical_dom_sf"/>
</dbReference>
<evidence type="ECO:0000256" key="2">
    <source>
        <dbReference type="ARBA" id="ARBA00012682"/>
    </source>
</evidence>
<dbReference type="Gene3D" id="3.55.40.20">
    <property type="entry name" value="Iron/manganese superoxide dismutase, C-terminal domain"/>
    <property type="match status" value="1"/>
</dbReference>
<dbReference type="InterPro" id="IPR046848">
    <property type="entry name" value="E_motif"/>
</dbReference>
<dbReference type="Pfam" id="PF01535">
    <property type="entry name" value="PPR"/>
    <property type="match status" value="5"/>
</dbReference>
<dbReference type="PANTHER" id="PTHR47926:SF435">
    <property type="entry name" value="PENTACOTRIPEPTIDE-REPEAT REGION OF PRORP DOMAIN-CONTAINING PROTEIN"/>
    <property type="match status" value="1"/>
</dbReference>
<keyword evidence="3" id="KW-0479">Metal-binding</keyword>
<feature type="domain" description="Manganese/iron superoxide dismutase N-terminal" evidence="7">
    <location>
        <begin position="1014"/>
        <end position="1058"/>
    </location>
</feature>
<dbReference type="Pfam" id="PF13041">
    <property type="entry name" value="PPR_2"/>
    <property type="match status" value="2"/>
</dbReference>
<name>A0AAV1RQ03_9ROSI</name>
<dbReference type="FunFam" id="1.25.40.10:FF:000090">
    <property type="entry name" value="Pentatricopeptide repeat-containing protein, chloroplastic"/>
    <property type="match status" value="1"/>
</dbReference>
<dbReference type="InterPro" id="IPR019831">
    <property type="entry name" value="Mn/Fe_SOD_N"/>
</dbReference>
<dbReference type="Pfam" id="PF00081">
    <property type="entry name" value="Sod_Fe_N"/>
    <property type="match status" value="1"/>
</dbReference>
<evidence type="ECO:0000256" key="6">
    <source>
        <dbReference type="PROSITE-ProRule" id="PRU00708"/>
    </source>
</evidence>
<protein>
    <recommendedName>
        <fullName evidence="2">superoxide dismutase</fullName>
        <ecNumber evidence="2">1.15.1.1</ecNumber>
    </recommendedName>
</protein>
<evidence type="ECO:0000256" key="1">
    <source>
        <dbReference type="ARBA" id="ARBA00008714"/>
    </source>
</evidence>
<dbReference type="GO" id="GO:0004784">
    <property type="term" value="F:superoxide dismutase activity"/>
    <property type="evidence" value="ECO:0007669"/>
    <property type="project" value="UniProtKB-EC"/>
</dbReference>
<organism evidence="9 10">
    <name type="scientific">Dovyalis caffra</name>
    <dbReference type="NCBI Taxonomy" id="77055"/>
    <lineage>
        <taxon>Eukaryota</taxon>
        <taxon>Viridiplantae</taxon>
        <taxon>Streptophyta</taxon>
        <taxon>Embryophyta</taxon>
        <taxon>Tracheophyta</taxon>
        <taxon>Spermatophyta</taxon>
        <taxon>Magnoliopsida</taxon>
        <taxon>eudicotyledons</taxon>
        <taxon>Gunneridae</taxon>
        <taxon>Pentapetalae</taxon>
        <taxon>rosids</taxon>
        <taxon>fabids</taxon>
        <taxon>Malpighiales</taxon>
        <taxon>Salicaceae</taxon>
        <taxon>Flacourtieae</taxon>
        <taxon>Dovyalis</taxon>
    </lineage>
</organism>
<feature type="domain" description="Manganese/iron superoxide dismutase C-terminal" evidence="8">
    <location>
        <begin position="1115"/>
        <end position="1191"/>
    </location>
</feature>
<evidence type="ECO:0000313" key="9">
    <source>
        <dbReference type="EMBL" id="CAK7337851.1"/>
    </source>
</evidence>
<dbReference type="PANTHER" id="PTHR47926">
    <property type="entry name" value="PENTATRICOPEPTIDE REPEAT-CONTAINING PROTEIN"/>
    <property type="match status" value="1"/>
</dbReference>
<comment type="caution">
    <text evidence="9">The sequence shown here is derived from an EMBL/GenBank/DDBJ whole genome shotgun (WGS) entry which is preliminary data.</text>
</comment>
<dbReference type="Gene3D" id="1.25.40.10">
    <property type="entry name" value="Tetratricopeptide repeat domain"/>
    <property type="match status" value="6"/>
</dbReference>
<proteinExistence type="inferred from homology"/>
<dbReference type="EC" id="1.15.1.1" evidence="2"/>
<dbReference type="GO" id="GO:0003723">
    <property type="term" value="F:RNA binding"/>
    <property type="evidence" value="ECO:0007669"/>
    <property type="project" value="InterPro"/>
</dbReference>
<dbReference type="SUPFAM" id="SSF54719">
    <property type="entry name" value="Fe,Mn superoxide dismutase (SOD), C-terminal domain"/>
    <property type="match status" value="1"/>
</dbReference>
<dbReference type="InterPro" id="IPR019833">
    <property type="entry name" value="Mn/Fe_SOD_BS"/>
</dbReference>
<dbReference type="FunFam" id="1.25.40.10:FF:000285">
    <property type="entry name" value="Pentatricopeptide repeat-containing protein, chloroplastic"/>
    <property type="match status" value="1"/>
</dbReference>
<dbReference type="EMBL" id="CAWUPB010001108">
    <property type="protein sequence ID" value="CAK7337851.1"/>
    <property type="molecule type" value="Genomic_DNA"/>
</dbReference>
<dbReference type="GO" id="GO:0009451">
    <property type="term" value="P:RNA modification"/>
    <property type="evidence" value="ECO:0007669"/>
    <property type="project" value="InterPro"/>
</dbReference>
<evidence type="ECO:0000256" key="4">
    <source>
        <dbReference type="ARBA" id="ARBA00022737"/>
    </source>
</evidence>
<feature type="repeat" description="PPR" evidence="6">
    <location>
        <begin position="706"/>
        <end position="740"/>
    </location>
</feature>
<reference evidence="9 10" key="1">
    <citation type="submission" date="2024-01" db="EMBL/GenBank/DDBJ databases">
        <authorList>
            <person name="Waweru B."/>
        </authorList>
    </citation>
    <scope>NUCLEOTIDE SEQUENCE [LARGE SCALE GENOMIC DNA]</scope>
</reference>
<dbReference type="PROSITE" id="PS51375">
    <property type="entry name" value="PPR"/>
    <property type="match status" value="4"/>
</dbReference>
<dbReference type="SUPFAM" id="SSF46609">
    <property type="entry name" value="Fe,Mn superoxide dismutase (SOD), N-terminal domain"/>
    <property type="match status" value="1"/>
</dbReference>
<evidence type="ECO:0000256" key="5">
    <source>
        <dbReference type="ARBA" id="ARBA00023002"/>
    </source>
</evidence>
<dbReference type="GO" id="GO:0046872">
    <property type="term" value="F:metal ion binding"/>
    <property type="evidence" value="ECO:0007669"/>
    <property type="project" value="UniProtKB-KW"/>
</dbReference>
<feature type="repeat" description="PPR" evidence="6">
    <location>
        <begin position="164"/>
        <end position="198"/>
    </location>
</feature>
<keyword evidence="10" id="KW-1185">Reference proteome</keyword>
<evidence type="ECO:0000259" key="7">
    <source>
        <dbReference type="Pfam" id="PF00081"/>
    </source>
</evidence>
<dbReference type="FunFam" id="1.25.40.10:FF:000343">
    <property type="entry name" value="Pentatricopeptide repeat-containing protein At3g58590"/>
    <property type="match status" value="1"/>
</dbReference>
<dbReference type="PRINTS" id="PR01703">
    <property type="entry name" value="MNSODISMTASE"/>
</dbReference>
<feature type="repeat" description="PPR" evidence="6">
    <location>
        <begin position="671"/>
        <end position="705"/>
    </location>
</feature>
<dbReference type="Proteomes" id="UP001314170">
    <property type="component" value="Unassembled WGS sequence"/>
</dbReference>
<evidence type="ECO:0000256" key="3">
    <source>
        <dbReference type="ARBA" id="ARBA00022723"/>
    </source>
</evidence>
<keyword evidence="4" id="KW-0677">Repeat</keyword>
<evidence type="ECO:0000313" key="10">
    <source>
        <dbReference type="Proteomes" id="UP001314170"/>
    </source>
</evidence>
<comment type="similarity">
    <text evidence="1">Belongs to the iron/manganese superoxide dismutase family.</text>
</comment>
<dbReference type="InterPro" id="IPR036314">
    <property type="entry name" value="SOD_C_sf"/>
</dbReference>
<dbReference type="InterPro" id="IPR002885">
    <property type="entry name" value="PPR_rpt"/>
</dbReference>
<dbReference type="PROSITE" id="PS00088">
    <property type="entry name" value="SOD_MN"/>
    <property type="match status" value="1"/>
</dbReference>
<keyword evidence="5" id="KW-0560">Oxidoreductase</keyword>
<dbReference type="InterPro" id="IPR046960">
    <property type="entry name" value="PPR_At4g14850-like_plant"/>
</dbReference>
<accession>A0AAV1RQ03</accession>
<dbReference type="Pfam" id="PF20431">
    <property type="entry name" value="E_motif"/>
    <property type="match status" value="1"/>
</dbReference>
<sequence length="1259" mass="141104">MAKLLEEKFKEMARLLALILEGLGKRVIKARHEKLKLTALCSADRPMKSLGLTAKLKPFFLSSKKDYNFNNITVKNHNQLYRLISTKSSCSSFVIGKDPVALSKALSFCENLKSLIPGTQIHGYIIKLGFTSDVFISNNLIKFYAKGGLLSYGFKVFDEMPERNVVSWTLMVCGAIKCEEVEMGLEVFLEMRRSGFVPNEFGLGSVMKVCGNSVEGREFGLSVHCFALKIRMERNPFVGCSVLFFYSKLGDIEAAERVFESLEEVDVGCWNAMIGGYVQCGNGFEAMSTASLMRRKGIFMDKYTFISIIQGCSLLADLNFGRQIHGLIIRSELEFSAPVMNALMDMYFNNGGMKSGLAVFKQMHDRDIVTWNTVFGSFSQLEDPKDIVNLFRGFLLTSMRPNHITFSILFRECGNLLNLDLGLQFCRLAFHFGLFDEVNITSSLINMFSRCGEMQMANLVFESKVSENIIIWNELIAGYNLHCCDAEALKTFYSLLLLGVEANEYTFSNVLETCSRSENQLMSRQIHGVVFKSGFASHGYVCSSLIKCYIKFGLLDDSFKVFNMLDTPDIAAWGGMISAFVRQGYNCEAIRSLYLLIEAGEKPDEFILSSILNSCGGTAAYCQTKSVHSLILKLGFEGHVFVASAVLDAYAKCGDIQSAKMAFNQSCKSNDIVMYNALIMAYARHGLIVEALDTFDKMKLANLQPSQATFVSVVAACGHVGLVKKGCQLFKSMDLYGMEPSPDIYGCLVDMFSRNGYLDDAKKIIETLPYPPWPAILRSLLSGCRMYGNRELGEWAAKKLLQLVPHTDAAYALLFKIYSELGSWEDAANVGREMAERGLRKDPGQSWIEAWQSFITCLLLVPLVVEWILILAWGNLFIVADRTAIEHTVDRLMDGGAKQESKSSMLLLDMASTVKVTDLLDSDGQPAVSAQRRIRSSGLVEEAEAAAMVLEVQVALVHGLNHINGSTDRRLFLPIQESLQATSYFGLLFSSVLFKQQKKQFNGCQRASRVVSYYALKTPPYKLDALEPYMSKRTVEVHLKEHHSAYLEGLNKALAKSDILYGCTLDDLVKMTYNNGNPLPEFNNAAQFLSSIFKHKILVTRLKVKGGGDMPELGVLEQIEKDFGSFTNFRDKFTETALTLFGSGWVWLVLKREEPRLDVVKTSNAVTPLVWGDIPIISLDMWEHAYYLDYKVCAITWDLLFLYHELFSCIDHGAFPEQNDREKYVNVFMNHLVSWNMAMARMARAEAFVNLGEPKIPVA</sequence>
<dbReference type="Gene3D" id="1.10.287.990">
    <property type="entry name" value="Fe,Mn superoxide dismutase (SOD) domain"/>
    <property type="match status" value="1"/>
</dbReference>
<dbReference type="AlphaFoldDB" id="A0AAV1RQ03"/>
<dbReference type="InterPro" id="IPR019832">
    <property type="entry name" value="Mn/Fe_SOD_C"/>
</dbReference>
<evidence type="ECO:0000259" key="8">
    <source>
        <dbReference type="Pfam" id="PF02777"/>
    </source>
</evidence>
<dbReference type="InterPro" id="IPR001189">
    <property type="entry name" value="Mn/Fe_SOD"/>
</dbReference>
<dbReference type="Pfam" id="PF02777">
    <property type="entry name" value="Sod_Fe_C"/>
    <property type="match status" value="1"/>
</dbReference>
<dbReference type="NCBIfam" id="TIGR00756">
    <property type="entry name" value="PPR"/>
    <property type="match status" value="3"/>
</dbReference>
<gene>
    <name evidence="9" type="ORF">DCAF_LOCUS12890</name>
</gene>
<feature type="repeat" description="PPR" evidence="6">
    <location>
        <begin position="266"/>
        <end position="300"/>
    </location>
</feature>